<name>A0A133VGK5_9EURY</name>
<keyword evidence="2" id="KW-1185">Reference proteome</keyword>
<dbReference type="EMBL" id="LHYC01000009">
    <property type="protein sequence ID" value="KXB05557.1"/>
    <property type="molecule type" value="Genomic_DNA"/>
</dbReference>
<organism evidence="1 2">
    <name type="scientific">candidate division MSBL1 archaeon SCGC-AAA382A03</name>
    <dbReference type="NCBI Taxonomy" id="1698278"/>
    <lineage>
        <taxon>Archaea</taxon>
        <taxon>Methanobacteriati</taxon>
        <taxon>Methanobacteriota</taxon>
        <taxon>candidate division MSBL1</taxon>
    </lineage>
</organism>
<dbReference type="Pfam" id="PF09959">
    <property type="entry name" value="DUF2193"/>
    <property type="match status" value="1"/>
</dbReference>
<evidence type="ECO:0000313" key="1">
    <source>
        <dbReference type="EMBL" id="KXB05557.1"/>
    </source>
</evidence>
<dbReference type="Proteomes" id="UP000070549">
    <property type="component" value="Unassembled WGS sequence"/>
</dbReference>
<evidence type="ECO:0008006" key="3">
    <source>
        <dbReference type="Google" id="ProtNLM"/>
    </source>
</evidence>
<dbReference type="PATRIC" id="fig|1698278.3.peg.1"/>
<dbReference type="AlphaFoldDB" id="A0A133VGK5"/>
<sequence>MVTEKAVKETIGVKNVITDTILENRGGEFTIDDCQEFVDQVNTMEAGEGQEESVINLHVDSVNTHYNILNDLTETIAPKDDPFVEHYQTPPVLEILKEYDEDFKDSVETFIDAIAENKEIISREAVRIYGGVYGPTCVVDFALSPGSTANVVQRILRTTDIPEKHKEAILGLKGWGMNTSYGFADAFRHALEDGKTAAEAVEMEVEQMQKLYSDPVEAQAELMDDAGMDSFDQREYMERYKEEMKSSVEAAVDAGVHYANIAAVSAYCVGTIGHHIAQSTYNMYKDDMTAAILDAVRDVMVNTLNNGLDEGALDSPMTALTVARNSLAAGLAYVLSLDNFSVSQVIDLLTTRFHNMIANVRGDRGAADELHNVDFMDTLRSGAEYVPTHVSGYGPETKGVEIDLSPIDENETIQNPQRFTYPGCAITVRFSSLMRIADFPCMFTDEDVNATMMTNIIAQKPKTPFNPAKACKHCATVTPPLGRYQRTDECEWYKEL</sequence>
<comment type="caution">
    <text evidence="1">The sequence shown here is derived from an EMBL/GenBank/DDBJ whole genome shotgun (WGS) entry which is preliminary data.</text>
</comment>
<accession>A0A133VGK5</accession>
<dbReference type="InterPro" id="IPR018694">
    <property type="entry name" value="DUF2193"/>
</dbReference>
<evidence type="ECO:0000313" key="2">
    <source>
        <dbReference type="Proteomes" id="UP000070549"/>
    </source>
</evidence>
<protein>
    <recommendedName>
        <fullName evidence="3">DUF2193 domain-containing protein</fullName>
    </recommendedName>
</protein>
<gene>
    <name evidence="1" type="ORF">AKJ49_00515</name>
</gene>
<reference evidence="1 2" key="1">
    <citation type="journal article" date="2016" name="Sci. Rep.">
        <title>Metabolic traits of an uncultured archaeal lineage -MSBL1- from brine pools of the Red Sea.</title>
        <authorList>
            <person name="Mwirichia R."/>
            <person name="Alam I."/>
            <person name="Rashid M."/>
            <person name="Vinu M."/>
            <person name="Ba-Alawi W."/>
            <person name="Anthony Kamau A."/>
            <person name="Kamanda Ngugi D."/>
            <person name="Goker M."/>
            <person name="Klenk H.P."/>
            <person name="Bajic V."/>
            <person name="Stingl U."/>
        </authorList>
    </citation>
    <scope>NUCLEOTIDE SEQUENCE [LARGE SCALE GENOMIC DNA]</scope>
    <source>
        <strain evidence="1">SCGC-AAA382A03</strain>
    </source>
</reference>
<proteinExistence type="predicted"/>